<gene>
    <name evidence="1" type="ORF">TraAM80_03521</name>
</gene>
<dbReference type="RefSeq" id="XP_029239705.1">
    <property type="nucleotide sequence ID" value="XM_029380488.1"/>
</dbReference>
<dbReference type="VEuPathDB" id="TriTrypDB:TRSC58_06247"/>
<proteinExistence type="predicted"/>
<dbReference type="GO" id="GO:0016874">
    <property type="term" value="F:ligase activity"/>
    <property type="evidence" value="ECO:0007669"/>
    <property type="project" value="UniProtKB-KW"/>
</dbReference>
<evidence type="ECO:0000313" key="2">
    <source>
        <dbReference type="Proteomes" id="UP000283634"/>
    </source>
</evidence>
<dbReference type="OrthoDB" id="1700726at2759"/>
<sequence length="151" mass="16712">MVGKIMNRGGITKDMARFTLGRITENRLMLKKPGHTLRTASHVLLGKFKEQFGNELRIAFIVGSQLTWDQMELLADLDVFTVGTYGALEAGGLIATDIDVPLRLKALPAVEIRVVNEKKTRLSRLGTSARCSWRPRTPCRGTLTSTSTPSR</sequence>
<accession>A0A3R7RMP5</accession>
<dbReference type="GeneID" id="40327454"/>
<keyword evidence="2" id="KW-1185">Reference proteome</keyword>
<reference evidence="1 2" key="1">
    <citation type="journal article" date="2018" name="BMC Genomics">
        <title>Genomic comparison of Trypanosoma conorhini and Trypanosoma rangeli to Trypanosoma cruzi strains of high and low virulence.</title>
        <authorList>
            <person name="Bradwell K.R."/>
            <person name="Koparde V.N."/>
            <person name="Matveyev A.V."/>
            <person name="Serrano M.G."/>
            <person name="Alves J.M."/>
            <person name="Parikh H."/>
            <person name="Huang B."/>
            <person name="Lee V."/>
            <person name="Espinosa-Alvarez O."/>
            <person name="Ortiz P.A."/>
            <person name="Costa-Martins A.G."/>
            <person name="Teixeira M.M."/>
            <person name="Buck G.A."/>
        </authorList>
    </citation>
    <scope>NUCLEOTIDE SEQUENCE [LARGE SCALE GENOMIC DNA]</scope>
    <source>
        <strain evidence="1 2">AM80</strain>
    </source>
</reference>
<comment type="caution">
    <text evidence="1">The sequence shown here is derived from an EMBL/GenBank/DDBJ whole genome shotgun (WGS) entry which is preliminary data.</text>
</comment>
<keyword evidence="1" id="KW-0436">Ligase</keyword>
<dbReference type="Proteomes" id="UP000283634">
    <property type="component" value="Unassembled WGS sequence"/>
</dbReference>
<dbReference type="EMBL" id="MKGL01000091">
    <property type="protein sequence ID" value="RNF07228.1"/>
    <property type="molecule type" value="Genomic_DNA"/>
</dbReference>
<dbReference type="AlphaFoldDB" id="A0A3R7RMP5"/>
<name>A0A3R7RMP5_TRYRA</name>
<protein>
    <submittedName>
        <fullName evidence="1">Long-chain-fatty acid-CoA ligase protein</fullName>
    </submittedName>
</protein>
<organism evidence="1 2">
    <name type="scientific">Trypanosoma rangeli</name>
    <dbReference type="NCBI Taxonomy" id="5698"/>
    <lineage>
        <taxon>Eukaryota</taxon>
        <taxon>Discoba</taxon>
        <taxon>Euglenozoa</taxon>
        <taxon>Kinetoplastea</taxon>
        <taxon>Metakinetoplastina</taxon>
        <taxon>Trypanosomatida</taxon>
        <taxon>Trypanosomatidae</taxon>
        <taxon>Trypanosoma</taxon>
        <taxon>Herpetosoma</taxon>
    </lineage>
</organism>
<evidence type="ECO:0000313" key="1">
    <source>
        <dbReference type="EMBL" id="RNF07228.1"/>
    </source>
</evidence>